<keyword evidence="2" id="KW-1185">Reference proteome</keyword>
<comment type="caution">
    <text evidence="1">The sequence shown here is derived from an EMBL/GenBank/DDBJ whole genome shotgun (WGS) entry which is preliminary data.</text>
</comment>
<organism evidence="1 2">
    <name type="scientific">Suillus subaureus</name>
    <dbReference type="NCBI Taxonomy" id="48587"/>
    <lineage>
        <taxon>Eukaryota</taxon>
        <taxon>Fungi</taxon>
        <taxon>Dikarya</taxon>
        <taxon>Basidiomycota</taxon>
        <taxon>Agaricomycotina</taxon>
        <taxon>Agaricomycetes</taxon>
        <taxon>Agaricomycetidae</taxon>
        <taxon>Boletales</taxon>
        <taxon>Suillineae</taxon>
        <taxon>Suillaceae</taxon>
        <taxon>Suillus</taxon>
    </lineage>
</organism>
<dbReference type="Proteomes" id="UP000807769">
    <property type="component" value="Unassembled WGS sequence"/>
</dbReference>
<accession>A0A9P7AS24</accession>
<reference evidence="1" key="1">
    <citation type="journal article" date="2020" name="New Phytol.">
        <title>Comparative genomics reveals dynamic genome evolution in host specialist ectomycorrhizal fungi.</title>
        <authorList>
            <person name="Lofgren L.A."/>
            <person name="Nguyen N.H."/>
            <person name="Vilgalys R."/>
            <person name="Ruytinx J."/>
            <person name="Liao H.L."/>
            <person name="Branco S."/>
            <person name="Kuo A."/>
            <person name="LaButti K."/>
            <person name="Lipzen A."/>
            <person name="Andreopoulos W."/>
            <person name="Pangilinan J."/>
            <person name="Riley R."/>
            <person name="Hundley H."/>
            <person name="Na H."/>
            <person name="Barry K."/>
            <person name="Grigoriev I.V."/>
            <person name="Stajich J.E."/>
            <person name="Kennedy P.G."/>
        </authorList>
    </citation>
    <scope>NUCLEOTIDE SEQUENCE</scope>
    <source>
        <strain evidence="1">MN1</strain>
    </source>
</reference>
<feature type="non-terminal residue" evidence="1">
    <location>
        <position position="104"/>
    </location>
</feature>
<dbReference type="RefSeq" id="XP_041185113.1">
    <property type="nucleotide sequence ID" value="XM_041337510.1"/>
</dbReference>
<dbReference type="GeneID" id="64631526"/>
<gene>
    <name evidence="1" type="ORF">BJ212DRAFT_1413016</name>
</gene>
<evidence type="ECO:0000313" key="1">
    <source>
        <dbReference type="EMBL" id="KAG1794305.1"/>
    </source>
</evidence>
<sequence>MRDEHLTLLDIMERDIPHAEFRILICLSYRPGLQFSGSRASLARCGKVNDAVAKHHVVEAFYKYMFMDLKDGAGSVMDCYEGGLGPQPCYTCGEDERLPLEQRM</sequence>
<proteinExistence type="predicted"/>
<evidence type="ECO:0000313" key="2">
    <source>
        <dbReference type="Proteomes" id="UP000807769"/>
    </source>
</evidence>
<protein>
    <submittedName>
        <fullName evidence="1">Uncharacterized protein</fullName>
    </submittedName>
</protein>
<dbReference type="EMBL" id="JABBWG010000385">
    <property type="protein sequence ID" value="KAG1794305.1"/>
    <property type="molecule type" value="Genomic_DNA"/>
</dbReference>
<dbReference type="AlphaFoldDB" id="A0A9P7AS24"/>
<name>A0A9P7AS24_9AGAM</name>
<dbReference type="OrthoDB" id="9991317at2759"/>